<dbReference type="SUPFAM" id="SSF53335">
    <property type="entry name" value="S-adenosyl-L-methionine-dependent methyltransferases"/>
    <property type="match status" value="1"/>
</dbReference>
<gene>
    <name evidence="3" type="ORF">HF526_24605</name>
</gene>
<reference evidence="3 4" key="1">
    <citation type="submission" date="2020-04" db="EMBL/GenBank/DDBJ databases">
        <authorList>
            <person name="Klaysubun C."/>
            <person name="Duangmal K."/>
            <person name="Lipun K."/>
        </authorList>
    </citation>
    <scope>NUCLEOTIDE SEQUENCE [LARGE SCALE GENOMIC DNA]</scope>
    <source>
        <strain evidence="3 4">K10HN5</strain>
    </source>
</reference>
<dbReference type="PROSITE" id="PS51142">
    <property type="entry name" value="NAS"/>
    <property type="match status" value="1"/>
</dbReference>
<dbReference type="PANTHER" id="PTHR32266">
    <property type="entry name" value="NICOTIANAMINE SYNTHASE 3"/>
    <property type="match status" value="1"/>
</dbReference>
<keyword evidence="4" id="KW-1185">Reference proteome</keyword>
<name>A0ABX1SFY8_9PSEU</name>
<comment type="caution">
    <text evidence="3">The sequence shown here is derived from an EMBL/GenBank/DDBJ whole genome shotgun (WGS) entry which is preliminary data.</text>
</comment>
<dbReference type="Pfam" id="PF03059">
    <property type="entry name" value="NAS"/>
    <property type="match status" value="1"/>
</dbReference>
<dbReference type="RefSeq" id="WP_169383939.1">
    <property type="nucleotide sequence ID" value="NZ_JAAXLA010000057.1"/>
</dbReference>
<dbReference type="Proteomes" id="UP000820669">
    <property type="component" value="Unassembled WGS sequence"/>
</dbReference>
<proteinExistence type="predicted"/>
<evidence type="ECO:0000256" key="1">
    <source>
        <dbReference type="ARBA" id="ARBA00022679"/>
    </source>
</evidence>
<evidence type="ECO:0000256" key="2">
    <source>
        <dbReference type="ARBA" id="ARBA00022691"/>
    </source>
</evidence>
<sequence length="286" mass="30080">MSTTIATTALAVARRLRELRERLAATDLRPSEQVNATFSELVELCCRTPSPVDHEVLRQVVDHASSLRALCAAGECELERHWAARIVAARDPHAALRAFPYLANYQDLVRLELAALAAVGEPVPSRVVLLGAGPLPLTGMVLAAEHGAHVVHVDRDAESLRLSAALMHALGLSDRVDSVHADLEDPAGREVVEAACRDAGAVVLAALVGADATAKAGISRWLGTALSPGTPVLARSAAGLRTLLYPRVGPDDLPGLEVALEVHPRTDVVNSVLVARAVACVPEHAG</sequence>
<dbReference type="InterPro" id="IPR029063">
    <property type="entry name" value="SAM-dependent_MTases_sf"/>
</dbReference>
<evidence type="ECO:0000313" key="4">
    <source>
        <dbReference type="Proteomes" id="UP000820669"/>
    </source>
</evidence>
<dbReference type="Gene3D" id="3.40.50.150">
    <property type="entry name" value="Vaccinia Virus protein VP39"/>
    <property type="match status" value="1"/>
</dbReference>
<dbReference type="PANTHER" id="PTHR32266:SF12">
    <property type="entry name" value="NICOTIANAMINE SYNTHASE 3"/>
    <property type="match status" value="1"/>
</dbReference>
<evidence type="ECO:0000313" key="3">
    <source>
        <dbReference type="EMBL" id="NMI00467.1"/>
    </source>
</evidence>
<dbReference type="InterPro" id="IPR004298">
    <property type="entry name" value="Nicotian_synth"/>
</dbReference>
<dbReference type="EMBL" id="JAAXLA010000057">
    <property type="protein sequence ID" value="NMI00467.1"/>
    <property type="molecule type" value="Genomic_DNA"/>
</dbReference>
<organism evidence="3 4">
    <name type="scientific">Pseudonocardia acidicola</name>
    <dbReference type="NCBI Taxonomy" id="2724939"/>
    <lineage>
        <taxon>Bacteria</taxon>
        <taxon>Bacillati</taxon>
        <taxon>Actinomycetota</taxon>
        <taxon>Actinomycetes</taxon>
        <taxon>Pseudonocardiales</taxon>
        <taxon>Pseudonocardiaceae</taxon>
        <taxon>Pseudonocardia</taxon>
    </lineage>
</organism>
<keyword evidence="1" id="KW-0808">Transferase</keyword>
<keyword evidence="2" id="KW-0949">S-adenosyl-L-methionine</keyword>
<protein>
    <submittedName>
        <fullName evidence="3">Nicotianamine synthase</fullName>
    </submittedName>
</protein>
<accession>A0ABX1SFY8</accession>